<dbReference type="AlphaFoldDB" id="A0A8J7KF83"/>
<reference evidence="1" key="1">
    <citation type="submission" date="2020-11" db="EMBL/GenBank/DDBJ databases">
        <title>Sequencing the genomes of 1000 actinobacteria strains.</title>
        <authorList>
            <person name="Klenk H.-P."/>
        </authorList>
    </citation>
    <scope>NUCLEOTIDE SEQUENCE</scope>
    <source>
        <strain evidence="1">DSM 45356</strain>
    </source>
</reference>
<gene>
    <name evidence="1" type="ORF">IW245_002064</name>
</gene>
<evidence type="ECO:0000313" key="2">
    <source>
        <dbReference type="Proteomes" id="UP000622552"/>
    </source>
</evidence>
<dbReference type="Proteomes" id="UP000622552">
    <property type="component" value="Unassembled WGS sequence"/>
</dbReference>
<proteinExistence type="predicted"/>
<name>A0A8J7KF83_9ACTN</name>
<dbReference type="EMBL" id="JADOUF010000001">
    <property type="protein sequence ID" value="MBG6135870.1"/>
    <property type="molecule type" value="Genomic_DNA"/>
</dbReference>
<comment type="caution">
    <text evidence="1">The sequence shown here is derived from an EMBL/GenBank/DDBJ whole genome shotgun (WGS) entry which is preliminary data.</text>
</comment>
<keyword evidence="1" id="KW-0238">DNA-binding</keyword>
<dbReference type="GO" id="GO:0003677">
    <property type="term" value="F:DNA binding"/>
    <property type="evidence" value="ECO:0007669"/>
    <property type="project" value="UniProtKB-KW"/>
</dbReference>
<dbReference type="Pfam" id="PF02575">
    <property type="entry name" value="YbaB_DNA_bd"/>
    <property type="match status" value="1"/>
</dbReference>
<evidence type="ECO:0000313" key="1">
    <source>
        <dbReference type="EMBL" id="MBG6135870.1"/>
    </source>
</evidence>
<organism evidence="1 2">
    <name type="scientific">Longispora fulva</name>
    <dbReference type="NCBI Taxonomy" id="619741"/>
    <lineage>
        <taxon>Bacteria</taxon>
        <taxon>Bacillati</taxon>
        <taxon>Actinomycetota</taxon>
        <taxon>Actinomycetes</taxon>
        <taxon>Micromonosporales</taxon>
        <taxon>Micromonosporaceae</taxon>
        <taxon>Longispora</taxon>
    </lineage>
</organism>
<sequence>MEPVDYERLARDVRSIRERVAAVRAGAESPDGLISAVVGGSGELLELRLDPRIYRTADAAGLSADIVGTVRLAAGRARAECLVLAWSTVPTGPGAEPTDAGFDPVLRELDQRITGGGGR</sequence>
<dbReference type="SUPFAM" id="SSF82607">
    <property type="entry name" value="YbaB-like"/>
    <property type="match status" value="1"/>
</dbReference>
<accession>A0A8J7KF83</accession>
<protein>
    <submittedName>
        <fullName evidence="1">DNA-binding protein YbaB</fullName>
    </submittedName>
</protein>
<dbReference type="Gene3D" id="3.30.1310.10">
    <property type="entry name" value="Nucleoid-associated protein YbaB-like domain"/>
    <property type="match status" value="1"/>
</dbReference>
<dbReference type="InterPro" id="IPR004401">
    <property type="entry name" value="YbaB/EbfC"/>
</dbReference>
<dbReference type="InterPro" id="IPR036894">
    <property type="entry name" value="YbaB-like_sf"/>
</dbReference>
<dbReference type="RefSeq" id="WP_197002926.1">
    <property type="nucleotide sequence ID" value="NZ_BONS01000002.1"/>
</dbReference>
<keyword evidence="2" id="KW-1185">Reference proteome</keyword>